<dbReference type="Proteomes" id="UP000198397">
    <property type="component" value="Unassembled WGS sequence"/>
</dbReference>
<name>A0A238XMN3_HALVU</name>
<accession>A0A238XMN3</accession>
<protein>
    <submittedName>
        <fullName evidence="5">L-fuculose 1-phosphate aldolase</fullName>
    </submittedName>
</protein>
<dbReference type="UniPathway" id="UPA00071"/>
<dbReference type="RefSeq" id="WP_089385641.1">
    <property type="nucleotide sequence ID" value="NZ_FZNQ01000019.1"/>
</dbReference>
<keyword evidence="6" id="KW-1185">Reference proteome</keyword>
<reference evidence="5 6" key="1">
    <citation type="submission" date="2017-06" db="EMBL/GenBank/DDBJ databases">
        <authorList>
            <person name="Kim H.J."/>
            <person name="Triplett B.A."/>
        </authorList>
    </citation>
    <scope>NUCLEOTIDE SEQUENCE [LARGE SCALE GENOMIC DNA]</scope>
    <source>
        <strain evidence="5 6">DSM 8800</strain>
    </source>
</reference>
<keyword evidence="2" id="KW-0456">Lyase</keyword>
<dbReference type="Pfam" id="PF00596">
    <property type="entry name" value="Aldolase_II"/>
    <property type="match status" value="1"/>
</dbReference>
<gene>
    <name evidence="5" type="ORF">SAMN06264855_11944</name>
</gene>
<dbReference type="SUPFAM" id="SSF53639">
    <property type="entry name" value="AraD/HMP-PK domain-like"/>
    <property type="match status" value="1"/>
</dbReference>
<evidence type="ECO:0000256" key="3">
    <source>
        <dbReference type="SAM" id="MobiDB-lite"/>
    </source>
</evidence>
<dbReference type="SMART" id="SM01007">
    <property type="entry name" value="Aldolase_II"/>
    <property type="match status" value="1"/>
</dbReference>
<dbReference type="GO" id="GO:0016832">
    <property type="term" value="F:aldehyde-lyase activity"/>
    <property type="evidence" value="ECO:0007669"/>
    <property type="project" value="TreeGrafter"/>
</dbReference>
<dbReference type="Gene3D" id="3.40.225.10">
    <property type="entry name" value="Class II aldolase/adducin N-terminal domain"/>
    <property type="match status" value="1"/>
</dbReference>
<dbReference type="GO" id="GO:0019323">
    <property type="term" value="P:pentose catabolic process"/>
    <property type="evidence" value="ECO:0007669"/>
    <property type="project" value="TreeGrafter"/>
</dbReference>
<evidence type="ECO:0000256" key="1">
    <source>
        <dbReference type="ARBA" id="ARBA00022723"/>
    </source>
</evidence>
<feature type="region of interest" description="Disordered" evidence="3">
    <location>
        <begin position="1"/>
        <end position="55"/>
    </location>
</feature>
<dbReference type="GO" id="GO:0005829">
    <property type="term" value="C:cytosol"/>
    <property type="evidence" value="ECO:0007669"/>
    <property type="project" value="TreeGrafter"/>
</dbReference>
<dbReference type="GO" id="GO:0046872">
    <property type="term" value="F:metal ion binding"/>
    <property type="evidence" value="ECO:0007669"/>
    <property type="project" value="UniProtKB-KW"/>
</dbReference>
<organism evidence="5 6">
    <name type="scientific">Halorubrum vacuolatum</name>
    <name type="common">Natronobacterium vacuolatum</name>
    <dbReference type="NCBI Taxonomy" id="63740"/>
    <lineage>
        <taxon>Archaea</taxon>
        <taxon>Methanobacteriati</taxon>
        <taxon>Methanobacteriota</taxon>
        <taxon>Stenosarchaea group</taxon>
        <taxon>Halobacteria</taxon>
        <taxon>Halobacteriales</taxon>
        <taxon>Haloferacaceae</taxon>
        <taxon>Halorubrum</taxon>
    </lineage>
</organism>
<dbReference type="InterPro" id="IPR036409">
    <property type="entry name" value="Aldolase_II/adducin_N_sf"/>
</dbReference>
<proteinExistence type="predicted"/>
<dbReference type="AlphaFoldDB" id="A0A238XMN3"/>
<dbReference type="EMBL" id="FZNQ01000019">
    <property type="protein sequence ID" value="SNR59614.1"/>
    <property type="molecule type" value="Genomic_DNA"/>
</dbReference>
<dbReference type="InterPro" id="IPR001303">
    <property type="entry name" value="Aldolase_II/adducin_N"/>
</dbReference>
<dbReference type="PANTHER" id="PTHR22789:SF0">
    <property type="entry name" value="3-OXO-TETRONATE 4-PHOSPHATE DECARBOXYLASE-RELATED"/>
    <property type="match status" value="1"/>
</dbReference>
<evidence type="ECO:0000259" key="4">
    <source>
        <dbReference type="SMART" id="SM01007"/>
    </source>
</evidence>
<evidence type="ECO:0000313" key="6">
    <source>
        <dbReference type="Proteomes" id="UP000198397"/>
    </source>
</evidence>
<evidence type="ECO:0000313" key="5">
    <source>
        <dbReference type="EMBL" id="SNR59614.1"/>
    </source>
</evidence>
<dbReference type="InterPro" id="IPR050197">
    <property type="entry name" value="Aldolase_class_II_sugar_metab"/>
</dbReference>
<feature type="compositionally biased region" description="Basic and acidic residues" evidence="3">
    <location>
        <begin position="9"/>
        <end position="30"/>
    </location>
</feature>
<feature type="domain" description="Class II aldolase/adducin N-terminal" evidence="4">
    <location>
        <begin position="16"/>
        <end position="192"/>
    </location>
</feature>
<evidence type="ECO:0000256" key="2">
    <source>
        <dbReference type="ARBA" id="ARBA00023239"/>
    </source>
</evidence>
<dbReference type="PANTHER" id="PTHR22789">
    <property type="entry name" value="FUCULOSE PHOSPHATE ALDOLASE"/>
    <property type="match status" value="1"/>
</dbReference>
<dbReference type="OrthoDB" id="18709at2157"/>
<keyword evidence="1" id="KW-0479">Metal-binding</keyword>
<sequence length="222" mass="24086">MTNTSGDDATGRDAREAVKRYGREMLEKGLTKATGGNVSRRTGPEGFAISPSGVPYPEIEPEDVPILDLDGDVVHDGKKPSNEVDMHRLVYAARDDVGGIVHTHSPYASTFASLNDPIRPSHYLIAFIGDKVPVAEYVTYGTEALGRKAVAALGEEYNACLLANHGVLAVGDTLGSALETAEMVEYCARIHYQARAIGEPELLPDEEVDHLREKFADYGEER</sequence>